<sequence length="321" mass="33700">MPLLPTALPRPAFLGERAPADRAPRESRDPRERLQGASSGAAQERERLPEVAFLDNDAGSAGRKAKAMYMASLANGSSSIVARSLGVAGSSGLLHFLMALRQEGAKAAEQRDVRMRLIPVDPVPGYGPQLRMFVESVQGRVALPGPEELAAAERVILVSSKTDMARLESSVFRGLTQLQVGEFIRIDMCGAYNLHRGLLALAAARARMTRGGGSLFFVPEVVQELPRQPATAAEGEAVAEQRLLEVVRIYVSRSGVARTAQPAAGAGAAAAGGSDQVLVPAAEWKALKGALGSMMEQQQALQSLIEQQKGSAAGAAPSAAT</sequence>
<comment type="caution">
    <text evidence="2">The sequence shown here is derived from an EMBL/GenBank/DDBJ whole genome shotgun (WGS) entry which is preliminary data.</text>
</comment>
<keyword evidence="3" id="KW-1185">Reference proteome</keyword>
<dbReference type="Proteomes" id="UP000075714">
    <property type="component" value="Unassembled WGS sequence"/>
</dbReference>
<feature type="region of interest" description="Disordered" evidence="1">
    <location>
        <begin position="1"/>
        <end position="50"/>
    </location>
</feature>
<dbReference type="AlphaFoldDB" id="A0A150GK82"/>
<evidence type="ECO:0000313" key="2">
    <source>
        <dbReference type="EMBL" id="KXZ50246.1"/>
    </source>
</evidence>
<accession>A0A150GK82</accession>
<reference evidence="3" key="1">
    <citation type="journal article" date="2016" name="Nat. Commun.">
        <title>The Gonium pectorale genome demonstrates co-option of cell cycle regulation during the evolution of multicellularity.</title>
        <authorList>
            <person name="Hanschen E.R."/>
            <person name="Marriage T.N."/>
            <person name="Ferris P.J."/>
            <person name="Hamaji T."/>
            <person name="Toyoda A."/>
            <person name="Fujiyama A."/>
            <person name="Neme R."/>
            <person name="Noguchi H."/>
            <person name="Minakuchi Y."/>
            <person name="Suzuki M."/>
            <person name="Kawai-Toyooka H."/>
            <person name="Smith D.R."/>
            <person name="Sparks H."/>
            <person name="Anderson J."/>
            <person name="Bakaric R."/>
            <person name="Luria V."/>
            <person name="Karger A."/>
            <person name="Kirschner M.W."/>
            <person name="Durand P.M."/>
            <person name="Michod R.E."/>
            <person name="Nozaki H."/>
            <person name="Olson B.J."/>
        </authorList>
    </citation>
    <scope>NUCLEOTIDE SEQUENCE [LARGE SCALE GENOMIC DNA]</scope>
    <source>
        <strain evidence="3">NIES-2863</strain>
    </source>
</reference>
<dbReference type="EMBL" id="LSYV01000018">
    <property type="protein sequence ID" value="KXZ50246.1"/>
    <property type="molecule type" value="Genomic_DNA"/>
</dbReference>
<proteinExistence type="predicted"/>
<evidence type="ECO:0000313" key="3">
    <source>
        <dbReference type="Proteomes" id="UP000075714"/>
    </source>
</evidence>
<name>A0A150GK82_GONPE</name>
<evidence type="ECO:0000256" key="1">
    <source>
        <dbReference type="SAM" id="MobiDB-lite"/>
    </source>
</evidence>
<protein>
    <submittedName>
        <fullName evidence="2">Uncharacterized protein</fullName>
    </submittedName>
</protein>
<gene>
    <name evidence="2" type="ORF">GPECTOR_17g884</name>
</gene>
<feature type="compositionally biased region" description="Basic and acidic residues" evidence="1">
    <location>
        <begin position="18"/>
        <end position="34"/>
    </location>
</feature>
<organism evidence="2 3">
    <name type="scientific">Gonium pectorale</name>
    <name type="common">Green alga</name>
    <dbReference type="NCBI Taxonomy" id="33097"/>
    <lineage>
        <taxon>Eukaryota</taxon>
        <taxon>Viridiplantae</taxon>
        <taxon>Chlorophyta</taxon>
        <taxon>core chlorophytes</taxon>
        <taxon>Chlorophyceae</taxon>
        <taxon>CS clade</taxon>
        <taxon>Chlamydomonadales</taxon>
        <taxon>Volvocaceae</taxon>
        <taxon>Gonium</taxon>
    </lineage>
</organism>
<dbReference type="OrthoDB" id="537519at2759"/>